<comment type="similarity">
    <text evidence="14">Belongs to the MurCDEF family.</text>
</comment>
<evidence type="ECO:0000256" key="6">
    <source>
        <dbReference type="ARBA" id="ARBA00022618"/>
    </source>
</evidence>
<comment type="pathway">
    <text evidence="2 14">Cell wall biogenesis; peptidoglycan biosynthesis.</text>
</comment>
<dbReference type="NCBIfam" id="TIGR01082">
    <property type="entry name" value="murC"/>
    <property type="match status" value="1"/>
</dbReference>
<evidence type="ECO:0000256" key="9">
    <source>
        <dbReference type="ARBA" id="ARBA00022960"/>
    </source>
</evidence>
<dbReference type="Gene3D" id="3.40.1190.10">
    <property type="entry name" value="Mur-like, catalytic domain"/>
    <property type="match status" value="1"/>
</dbReference>
<dbReference type="GO" id="GO:0005737">
    <property type="term" value="C:cytoplasm"/>
    <property type="evidence" value="ECO:0007669"/>
    <property type="project" value="UniProtKB-SubCell"/>
</dbReference>
<dbReference type="Pfam" id="PF08245">
    <property type="entry name" value="Mur_ligase_M"/>
    <property type="match status" value="1"/>
</dbReference>
<dbReference type="InterPro" id="IPR050061">
    <property type="entry name" value="MurCDEF_pg_biosynth"/>
</dbReference>
<evidence type="ECO:0000256" key="12">
    <source>
        <dbReference type="ARBA" id="ARBA00023316"/>
    </source>
</evidence>
<dbReference type="FunFam" id="3.40.1190.10:FF:000001">
    <property type="entry name" value="UDP-N-acetylmuramate--L-alanine ligase"/>
    <property type="match status" value="1"/>
</dbReference>
<dbReference type="GO" id="GO:0008763">
    <property type="term" value="F:UDP-N-acetylmuramate-L-alanine ligase activity"/>
    <property type="evidence" value="ECO:0007669"/>
    <property type="project" value="UniProtKB-UniRule"/>
</dbReference>
<keyword evidence="4 14" id="KW-0963">Cytoplasm</keyword>
<dbReference type="EMBL" id="LNYX01000012">
    <property type="protein sequence ID" value="KTD64640.1"/>
    <property type="molecule type" value="Genomic_DNA"/>
</dbReference>
<dbReference type="Gene3D" id="3.40.50.720">
    <property type="entry name" value="NAD(P)-binding Rossmann-like Domain"/>
    <property type="match status" value="1"/>
</dbReference>
<reference evidence="18 19" key="1">
    <citation type="submission" date="2015-11" db="EMBL/GenBank/DDBJ databases">
        <title>Genomic analysis of 38 Legionella species identifies large and diverse effector repertoires.</title>
        <authorList>
            <person name="Burstein D."/>
            <person name="Amaro F."/>
            <person name="Zusman T."/>
            <person name="Lifshitz Z."/>
            <person name="Cohen O."/>
            <person name="Gilbert J.A."/>
            <person name="Pupko T."/>
            <person name="Shuman H.A."/>
            <person name="Segal G."/>
        </authorList>
    </citation>
    <scope>NUCLEOTIDE SEQUENCE [LARGE SCALE GENOMIC DNA]</scope>
    <source>
        <strain evidence="18 19">Mt.St.Helens-9</strain>
    </source>
</reference>
<feature type="binding site" evidence="14">
    <location>
        <begin position="122"/>
        <end position="128"/>
    </location>
    <ligand>
        <name>ATP</name>
        <dbReference type="ChEBI" id="CHEBI:30616"/>
    </ligand>
</feature>
<keyword evidence="7 14" id="KW-0547">Nucleotide-binding</keyword>
<dbReference type="GO" id="GO:0005524">
    <property type="term" value="F:ATP binding"/>
    <property type="evidence" value="ECO:0007669"/>
    <property type="project" value="UniProtKB-UniRule"/>
</dbReference>
<organism evidence="18 19">
    <name type="scientific">Legionella spiritensis</name>
    <dbReference type="NCBI Taxonomy" id="452"/>
    <lineage>
        <taxon>Bacteria</taxon>
        <taxon>Pseudomonadati</taxon>
        <taxon>Pseudomonadota</taxon>
        <taxon>Gammaproteobacteria</taxon>
        <taxon>Legionellales</taxon>
        <taxon>Legionellaceae</taxon>
        <taxon>Legionella</taxon>
    </lineage>
</organism>
<dbReference type="GO" id="GO:0071555">
    <property type="term" value="P:cell wall organization"/>
    <property type="evidence" value="ECO:0007669"/>
    <property type="project" value="UniProtKB-KW"/>
</dbReference>
<evidence type="ECO:0000256" key="3">
    <source>
        <dbReference type="ARBA" id="ARBA00012211"/>
    </source>
</evidence>
<dbReference type="InterPro" id="IPR005758">
    <property type="entry name" value="UDP-N-AcMur_Ala_ligase_MurC"/>
</dbReference>
<feature type="domain" description="Mur ligase central" evidence="17">
    <location>
        <begin position="120"/>
        <end position="301"/>
    </location>
</feature>
<dbReference type="EC" id="6.3.2.8" evidence="3 14"/>
<dbReference type="InterPro" id="IPR036615">
    <property type="entry name" value="Mur_ligase_C_dom_sf"/>
</dbReference>
<dbReference type="GO" id="GO:0008360">
    <property type="term" value="P:regulation of cell shape"/>
    <property type="evidence" value="ECO:0007669"/>
    <property type="project" value="UniProtKB-KW"/>
</dbReference>
<evidence type="ECO:0000259" key="15">
    <source>
        <dbReference type="Pfam" id="PF01225"/>
    </source>
</evidence>
<dbReference type="PANTHER" id="PTHR43445">
    <property type="entry name" value="UDP-N-ACETYLMURAMATE--L-ALANINE LIGASE-RELATED"/>
    <property type="match status" value="1"/>
</dbReference>
<sequence>MDSLGHYLSPRMGRVEHIHFVGIGGAGMCGIAEVLHNDGYRITGSDVCENRAILRLQSLGIPVYIGHRVENIVGADVVVRSTAVYADNPEITAAKEQAIPVIPRAAMLAELMRFRHGIAIAGTHGKTTTTSLVSSLLAEGGLDPSFVIGGKLNSCGSNAQLGHSPYFVAEADESDASFLFLKPMMAVVTNIDADHMSTYDGNFDKLRNTFIEFLHHLPFYGLAVLCVEDEEVRRILPAIQRPIMTYGFREDAHYRAINWTQNGLLSEFTVHRPRGLKPLNIQFQWPGRHNVLNALAAIAIASELNVDDEAITRGLAKFQGVGRRFQLLGERHFEQGNAIVVDDYGHHPQEILSTIDAFRRVWPDKRLVHVFQPHRFSRTKELFSRFVEVLSLADELLLMDIYPAGEQAIPGVSSESLLQQIHATRPNARLVNDQNLAESLEKLVMEGDVILMQGAGSIGQMAQNLMQIVQVPHEIN</sequence>
<dbReference type="SUPFAM" id="SSF53623">
    <property type="entry name" value="MurD-like peptide ligases, catalytic domain"/>
    <property type="match status" value="1"/>
</dbReference>
<accession>A0A0W0Z679</accession>
<dbReference type="GO" id="GO:0051301">
    <property type="term" value="P:cell division"/>
    <property type="evidence" value="ECO:0007669"/>
    <property type="project" value="UniProtKB-KW"/>
</dbReference>
<dbReference type="InterPro" id="IPR004101">
    <property type="entry name" value="Mur_ligase_C"/>
</dbReference>
<dbReference type="GO" id="GO:0009252">
    <property type="term" value="P:peptidoglycan biosynthetic process"/>
    <property type="evidence" value="ECO:0007669"/>
    <property type="project" value="UniProtKB-UniRule"/>
</dbReference>
<evidence type="ECO:0000256" key="13">
    <source>
        <dbReference type="ARBA" id="ARBA00047833"/>
    </source>
</evidence>
<dbReference type="Pfam" id="PF01225">
    <property type="entry name" value="Mur_ligase"/>
    <property type="match status" value="1"/>
</dbReference>
<dbReference type="SUPFAM" id="SSF53244">
    <property type="entry name" value="MurD-like peptide ligases, peptide-binding domain"/>
    <property type="match status" value="1"/>
</dbReference>
<keyword evidence="6 14" id="KW-0132">Cell division</keyword>
<keyword evidence="8 14" id="KW-0067">ATP-binding</keyword>
<evidence type="ECO:0000256" key="11">
    <source>
        <dbReference type="ARBA" id="ARBA00023306"/>
    </source>
</evidence>
<protein>
    <recommendedName>
        <fullName evidence="3 14">UDP-N-acetylmuramate--L-alanine ligase</fullName>
        <ecNumber evidence="3 14">6.3.2.8</ecNumber>
    </recommendedName>
    <alternativeName>
        <fullName evidence="14">UDP-N-acetylmuramoyl-L-alanine synthetase</fullName>
    </alternativeName>
</protein>
<keyword evidence="10 14" id="KW-0573">Peptidoglycan synthesis</keyword>
<evidence type="ECO:0000313" key="19">
    <source>
        <dbReference type="Proteomes" id="UP000054877"/>
    </source>
</evidence>
<evidence type="ECO:0000313" key="18">
    <source>
        <dbReference type="EMBL" id="KTD64640.1"/>
    </source>
</evidence>
<dbReference type="SUPFAM" id="SSF51984">
    <property type="entry name" value="MurCD N-terminal domain"/>
    <property type="match status" value="1"/>
</dbReference>
<evidence type="ECO:0000256" key="2">
    <source>
        <dbReference type="ARBA" id="ARBA00004752"/>
    </source>
</evidence>
<comment type="function">
    <text evidence="14">Cell wall formation.</text>
</comment>
<feature type="domain" description="Mur ligase C-terminal" evidence="16">
    <location>
        <begin position="323"/>
        <end position="456"/>
    </location>
</feature>
<evidence type="ECO:0000256" key="5">
    <source>
        <dbReference type="ARBA" id="ARBA00022598"/>
    </source>
</evidence>
<dbReference type="STRING" id="452.Lspi_0807"/>
<dbReference type="AlphaFoldDB" id="A0A0W0Z679"/>
<keyword evidence="12 14" id="KW-0961">Cell wall biogenesis/degradation</keyword>
<evidence type="ECO:0000256" key="4">
    <source>
        <dbReference type="ARBA" id="ARBA00022490"/>
    </source>
</evidence>
<keyword evidence="19" id="KW-1185">Reference proteome</keyword>
<evidence type="ECO:0000259" key="16">
    <source>
        <dbReference type="Pfam" id="PF02875"/>
    </source>
</evidence>
<dbReference type="Pfam" id="PF02875">
    <property type="entry name" value="Mur_ligase_C"/>
    <property type="match status" value="1"/>
</dbReference>
<keyword evidence="11 14" id="KW-0131">Cell cycle</keyword>
<evidence type="ECO:0000256" key="8">
    <source>
        <dbReference type="ARBA" id="ARBA00022840"/>
    </source>
</evidence>
<evidence type="ECO:0000256" key="7">
    <source>
        <dbReference type="ARBA" id="ARBA00022741"/>
    </source>
</evidence>
<dbReference type="Gene3D" id="3.90.190.20">
    <property type="entry name" value="Mur ligase, C-terminal domain"/>
    <property type="match status" value="1"/>
</dbReference>
<gene>
    <name evidence="14 18" type="primary">murC</name>
    <name evidence="18" type="ORF">Lspi_0807</name>
</gene>
<dbReference type="PANTHER" id="PTHR43445:SF3">
    <property type="entry name" value="UDP-N-ACETYLMURAMATE--L-ALANINE LIGASE"/>
    <property type="match status" value="1"/>
</dbReference>
<dbReference type="InterPro" id="IPR000713">
    <property type="entry name" value="Mur_ligase_N"/>
</dbReference>
<dbReference type="UniPathway" id="UPA00219"/>
<comment type="catalytic activity">
    <reaction evidence="13 14">
        <text>UDP-N-acetyl-alpha-D-muramate + L-alanine + ATP = UDP-N-acetyl-alpha-D-muramoyl-L-alanine + ADP + phosphate + H(+)</text>
        <dbReference type="Rhea" id="RHEA:23372"/>
        <dbReference type="ChEBI" id="CHEBI:15378"/>
        <dbReference type="ChEBI" id="CHEBI:30616"/>
        <dbReference type="ChEBI" id="CHEBI:43474"/>
        <dbReference type="ChEBI" id="CHEBI:57972"/>
        <dbReference type="ChEBI" id="CHEBI:70757"/>
        <dbReference type="ChEBI" id="CHEBI:83898"/>
        <dbReference type="ChEBI" id="CHEBI:456216"/>
        <dbReference type="EC" id="6.3.2.8"/>
    </reaction>
</comment>
<proteinExistence type="inferred from homology"/>
<dbReference type="InterPro" id="IPR036565">
    <property type="entry name" value="Mur-like_cat_sf"/>
</dbReference>
<dbReference type="PATRIC" id="fig|452.5.peg.885"/>
<keyword evidence="5 14" id="KW-0436">Ligase</keyword>
<dbReference type="HAMAP" id="MF_00046">
    <property type="entry name" value="MurC"/>
    <property type="match status" value="1"/>
</dbReference>
<evidence type="ECO:0000256" key="1">
    <source>
        <dbReference type="ARBA" id="ARBA00004496"/>
    </source>
</evidence>
<comment type="subcellular location">
    <subcellularLocation>
        <location evidence="1 14">Cytoplasm</location>
    </subcellularLocation>
</comment>
<dbReference type="InterPro" id="IPR013221">
    <property type="entry name" value="Mur_ligase_cen"/>
</dbReference>
<name>A0A0W0Z679_LEGSP</name>
<dbReference type="OrthoDB" id="9804126at2"/>
<evidence type="ECO:0000256" key="14">
    <source>
        <dbReference type="HAMAP-Rule" id="MF_00046"/>
    </source>
</evidence>
<keyword evidence="9 14" id="KW-0133">Cell shape</keyword>
<dbReference type="Proteomes" id="UP000054877">
    <property type="component" value="Unassembled WGS sequence"/>
</dbReference>
<evidence type="ECO:0000256" key="10">
    <source>
        <dbReference type="ARBA" id="ARBA00022984"/>
    </source>
</evidence>
<comment type="caution">
    <text evidence="18">The sequence shown here is derived from an EMBL/GenBank/DDBJ whole genome shotgun (WGS) entry which is preliminary data.</text>
</comment>
<evidence type="ECO:0000259" key="17">
    <source>
        <dbReference type="Pfam" id="PF08245"/>
    </source>
</evidence>
<feature type="domain" description="Mur ligase N-terminal catalytic" evidence="15">
    <location>
        <begin position="17"/>
        <end position="115"/>
    </location>
</feature>